<gene>
    <name evidence="2" type="ORF">FHW37_11258</name>
</gene>
<accession>A0A561QAM2</accession>
<dbReference type="RefSeq" id="WP_145642653.1">
    <property type="nucleotide sequence ID" value="NZ_VIWP01000012.1"/>
</dbReference>
<dbReference type="PANTHER" id="PTHR42870:SF1">
    <property type="entry name" value="NON-SPECIFIC LIPID-TRANSFER PROTEIN-LIKE 2"/>
    <property type="match status" value="1"/>
</dbReference>
<reference evidence="2 3" key="1">
    <citation type="submission" date="2019-06" db="EMBL/GenBank/DDBJ databases">
        <title>Sorghum-associated microbial communities from plants grown in Nebraska, USA.</title>
        <authorList>
            <person name="Schachtman D."/>
        </authorList>
    </citation>
    <scope>NUCLEOTIDE SEQUENCE [LARGE SCALE GENOMIC DNA]</scope>
    <source>
        <strain evidence="2 3">1225</strain>
    </source>
</reference>
<comment type="caution">
    <text evidence="2">The sequence shown here is derived from an EMBL/GenBank/DDBJ whole genome shotgun (WGS) entry which is preliminary data.</text>
</comment>
<keyword evidence="2" id="KW-0808">Transferase</keyword>
<dbReference type="SUPFAM" id="SSF53901">
    <property type="entry name" value="Thiolase-like"/>
    <property type="match status" value="2"/>
</dbReference>
<feature type="domain" description="Thiolase C-terminal" evidence="1">
    <location>
        <begin position="252"/>
        <end position="387"/>
    </location>
</feature>
<dbReference type="Gene3D" id="3.40.47.10">
    <property type="match status" value="1"/>
</dbReference>
<evidence type="ECO:0000313" key="3">
    <source>
        <dbReference type="Proteomes" id="UP000320653"/>
    </source>
</evidence>
<dbReference type="AlphaFoldDB" id="A0A561QAM2"/>
<evidence type="ECO:0000259" key="1">
    <source>
        <dbReference type="Pfam" id="PF22691"/>
    </source>
</evidence>
<dbReference type="OrthoDB" id="9790314at2"/>
<dbReference type="EMBL" id="VIWP01000012">
    <property type="protein sequence ID" value="TWF47419.1"/>
    <property type="molecule type" value="Genomic_DNA"/>
</dbReference>
<dbReference type="InterPro" id="IPR002155">
    <property type="entry name" value="Thiolase"/>
</dbReference>
<proteinExistence type="predicted"/>
<protein>
    <submittedName>
        <fullName evidence="2">Acetyl-CoA C-acetyltransferase</fullName>
    </submittedName>
</protein>
<dbReference type="Pfam" id="PF22691">
    <property type="entry name" value="Thiolase_C_1"/>
    <property type="match status" value="1"/>
</dbReference>
<dbReference type="GO" id="GO:0003988">
    <property type="term" value="F:acetyl-CoA C-acyltransferase activity"/>
    <property type="evidence" value="ECO:0007669"/>
    <property type="project" value="UniProtKB-ARBA"/>
</dbReference>
<dbReference type="InterPro" id="IPR055140">
    <property type="entry name" value="Thiolase_C_2"/>
</dbReference>
<sequence length="389" mass="41033">MPHSALAYIAGAYEHPLRNAPDTSVAQLHAEVAFGALADAGLSKDDVDGFFCGPDAPGTGPLSLADYMNLKLRHVDTTNTSGSSYLIHVAHAAQAIAAGKCNVALITLAGRPRQQGKSKGALKRADDPNQPDFQWESPFGIQILGVYGMVAQRHRNLYGTTAEQMAWVKVAASHHAQHNPHAMLRDVVTVEDVVNSPLVADPLHRLDCCVVTDGGGALIVTRPEIAKSLKRPLVKVIGCGEAPVGQNGGYMEITDTGAQRSGATAFAQAGVKPADIGYVSLYDSFTITAMLQIEDLGFCPKGEVGRFVMDGNLISGVGRLPFNTDGGGLCNNHPVNRGGMTKAIEAVRQIRGEAHPAVQVPDCRLALANAIGGQLGVRHASSTIILERE</sequence>
<keyword evidence="3" id="KW-1185">Reference proteome</keyword>
<name>A0A561QAM2_9HYPH</name>
<dbReference type="Proteomes" id="UP000320653">
    <property type="component" value="Unassembled WGS sequence"/>
</dbReference>
<dbReference type="InterPro" id="IPR016039">
    <property type="entry name" value="Thiolase-like"/>
</dbReference>
<dbReference type="PIRSF" id="PIRSF000429">
    <property type="entry name" value="Ac-CoA_Ac_transf"/>
    <property type="match status" value="1"/>
</dbReference>
<dbReference type="NCBIfam" id="NF006010">
    <property type="entry name" value="PRK08142.1"/>
    <property type="match status" value="1"/>
</dbReference>
<evidence type="ECO:0000313" key="2">
    <source>
        <dbReference type="EMBL" id="TWF47419.1"/>
    </source>
</evidence>
<organism evidence="2 3">
    <name type="scientific">Neorhizobium alkalisoli</name>
    <dbReference type="NCBI Taxonomy" id="528178"/>
    <lineage>
        <taxon>Bacteria</taxon>
        <taxon>Pseudomonadati</taxon>
        <taxon>Pseudomonadota</taxon>
        <taxon>Alphaproteobacteria</taxon>
        <taxon>Hyphomicrobiales</taxon>
        <taxon>Rhizobiaceae</taxon>
        <taxon>Rhizobium/Agrobacterium group</taxon>
        <taxon>Neorhizobium</taxon>
    </lineage>
</organism>
<dbReference type="PANTHER" id="PTHR42870">
    <property type="entry name" value="ACETYL-COA C-ACETYLTRANSFERASE"/>
    <property type="match status" value="1"/>
</dbReference>
<dbReference type="CDD" id="cd00829">
    <property type="entry name" value="SCP-x_thiolase"/>
    <property type="match status" value="1"/>
</dbReference>